<gene>
    <name evidence="4" type="ORF">EV356DRAFT_528752</name>
</gene>
<feature type="compositionally biased region" description="Polar residues" evidence="2">
    <location>
        <begin position="585"/>
        <end position="603"/>
    </location>
</feature>
<feature type="compositionally biased region" description="Basic and acidic residues" evidence="2">
    <location>
        <begin position="656"/>
        <end position="675"/>
    </location>
</feature>
<feature type="region of interest" description="Disordered" evidence="2">
    <location>
        <begin position="617"/>
        <end position="819"/>
    </location>
</feature>
<feature type="domain" description="BRCT" evidence="3">
    <location>
        <begin position="135"/>
        <end position="224"/>
    </location>
</feature>
<reference evidence="4" key="1">
    <citation type="journal article" date="2020" name="Stud. Mycol.">
        <title>101 Dothideomycetes genomes: a test case for predicting lifestyles and emergence of pathogens.</title>
        <authorList>
            <person name="Haridas S."/>
            <person name="Albert R."/>
            <person name="Binder M."/>
            <person name="Bloem J."/>
            <person name="Labutti K."/>
            <person name="Salamov A."/>
            <person name="Andreopoulos B."/>
            <person name="Baker S."/>
            <person name="Barry K."/>
            <person name="Bills G."/>
            <person name="Bluhm B."/>
            <person name="Cannon C."/>
            <person name="Castanera R."/>
            <person name="Culley D."/>
            <person name="Daum C."/>
            <person name="Ezra D."/>
            <person name="Gonzalez J."/>
            <person name="Henrissat B."/>
            <person name="Kuo A."/>
            <person name="Liang C."/>
            <person name="Lipzen A."/>
            <person name="Lutzoni F."/>
            <person name="Magnuson J."/>
            <person name="Mondo S."/>
            <person name="Nolan M."/>
            <person name="Ohm R."/>
            <person name="Pangilinan J."/>
            <person name="Park H.-J."/>
            <person name="Ramirez L."/>
            <person name="Alfaro M."/>
            <person name="Sun H."/>
            <person name="Tritt A."/>
            <person name="Yoshinaga Y."/>
            <person name="Zwiers L.-H."/>
            <person name="Turgeon B."/>
            <person name="Goodwin S."/>
            <person name="Spatafora J."/>
            <person name="Crous P."/>
            <person name="Grigoriev I."/>
        </authorList>
    </citation>
    <scope>NUCLEOTIDE SEQUENCE</scope>
    <source>
        <strain evidence="4">Tuck. ex Michener</strain>
    </source>
</reference>
<evidence type="ECO:0000313" key="5">
    <source>
        <dbReference type="Proteomes" id="UP000800092"/>
    </source>
</evidence>
<dbReference type="Gene3D" id="3.40.50.10190">
    <property type="entry name" value="BRCT domain"/>
    <property type="match status" value="4"/>
</dbReference>
<evidence type="ECO:0000259" key="3">
    <source>
        <dbReference type="PROSITE" id="PS50172"/>
    </source>
</evidence>
<feature type="domain" description="BRCT" evidence="3">
    <location>
        <begin position="353"/>
        <end position="453"/>
    </location>
</feature>
<dbReference type="PROSITE" id="PS50172">
    <property type="entry name" value="BRCT"/>
    <property type="match status" value="4"/>
</dbReference>
<dbReference type="InterPro" id="IPR036420">
    <property type="entry name" value="BRCT_dom_sf"/>
</dbReference>
<dbReference type="PANTHER" id="PTHR13561">
    <property type="entry name" value="DNA REPLICATION REGULATOR DPB11-RELATED"/>
    <property type="match status" value="1"/>
</dbReference>
<evidence type="ECO:0000256" key="1">
    <source>
        <dbReference type="ARBA" id="ARBA00022737"/>
    </source>
</evidence>
<feature type="compositionally biased region" description="Polar residues" evidence="2">
    <location>
        <begin position="737"/>
        <end position="760"/>
    </location>
</feature>
<feature type="compositionally biased region" description="Basic and acidic residues" evidence="2">
    <location>
        <begin position="631"/>
        <end position="644"/>
    </location>
</feature>
<feature type="domain" description="BRCT" evidence="3">
    <location>
        <begin position="40"/>
        <end position="113"/>
    </location>
</feature>
<name>A0A6A6HL56_VIRVR</name>
<keyword evidence="1" id="KW-0677">Repeat</keyword>
<dbReference type="Pfam" id="PF12738">
    <property type="entry name" value="PTCB-BRCT"/>
    <property type="match status" value="3"/>
</dbReference>
<dbReference type="AlphaFoldDB" id="A0A6A6HL56"/>
<dbReference type="OrthoDB" id="251770at2759"/>
<sequence length="844" mass="93030">MPLTRTQIPLNPAHVVVERRWGECKVASKATMVHDDFNGSTHKPLAGAVLCFTSVPAEERGKLVNIAQAMGAIHKLDLTSDVTHLIVGNVDTAKYKFTAKQRADIKVLPPEWIEAMRMLWIGGEDIDIEKEELRHRLPTFSGLRICLTGVEDAKERHSISERVTLHGAHYEGNLSKNVTHLIAVRTHGPKYDRAQQWGIKIVSCKWFDDSIERGMVLEENLYNPGLPIEKQGEGAWIRTKAGFNSIGKRDRSSDWASEDPNTAKRKLRRTASAKLSSQNANMWGQISGPEHSSRTVKEESCWQQREHFDPGGHGRSPLEQTTGNSPPKAKHQNANEKMAPGMSGDRNTLKNGQPQGLFQGKDVCIFGFDSQKTEILRHHLVTRAAHVQVLPNSSAKVSAPFPENGFLMIPHDSPADLRACIPETHGKLTVVSEWWLESCLQRNLLVDPREDLFSSPMPTPPIQNFEGLTICSTLFTGMDLKHLAKAVDLMGGSFHEPLTKDVSILICRLQPTLSNGKFAFALFHAIPVVSVDWFFDSIKVGHKQPLERYRLDSNDSSNGPALGEIGCGQVDQHSPPKNPNLGEFSLTNTLSKKTNGGSQVTSETLREAIPQRKASLLVQEEPNHQAANTGVHEHSMTRKDDKKSNWSNGGSNEASKSPEHRHVVTKEFRELEETVTRNSGEQLSKSDSSLKPESGCDKLGPAITELLAQKQSSRPSSASENPTKDRKKRTLGRAASGPTNPSSESLGRSYSLGANENGISQGLDVLDAPPRIETIEPSQALTYEDPDVQEQREKMIKRLGGKVQEASGSTVQSVGSVKDLVLEESGVGRRVRRRAKMGQTRDGG</sequence>
<feature type="compositionally biased region" description="Polar residues" evidence="2">
    <location>
        <begin position="345"/>
        <end position="354"/>
    </location>
</feature>
<dbReference type="CDD" id="cd17731">
    <property type="entry name" value="BRCT_TopBP1_rpt2_like"/>
    <property type="match status" value="1"/>
</dbReference>
<feature type="compositionally biased region" description="Polar residues" evidence="2">
    <location>
        <begin position="676"/>
        <end position="687"/>
    </location>
</feature>
<protein>
    <recommendedName>
        <fullName evidence="3">BRCT domain-containing protein</fullName>
    </recommendedName>
</protein>
<feature type="compositionally biased region" description="Polar residues" evidence="2">
    <location>
        <begin position="645"/>
        <end position="655"/>
    </location>
</feature>
<dbReference type="GO" id="GO:0007095">
    <property type="term" value="P:mitotic G2 DNA damage checkpoint signaling"/>
    <property type="evidence" value="ECO:0007669"/>
    <property type="project" value="TreeGrafter"/>
</dbReference>
<accession>A0A6A6HL56</accession>
<dbReference type="InterPro" id="IPR059215">
    <property type="entry name" value="BRCT2_TopBP1-like"/>
</dbReference>
<dbReference type="EMBL" id="ML991774">
    <property type="protein sequence ID" value="KAF2238856.1"/>
    <property type="molecule type" value="Genomic_DNA"/>
</dbReference>
<proteinExistence type="predicted"/>
<feature type="compositionally biased region" description="Polar residues" evidence="2">
    <location>
        <begin position="273"/>
        <end position="284"/>
    </location>
</feature>
<dbReference type="Proteomes" id="UP000800092">
    <property type="component" value="Unassembled WGS sequence"/>
</dbReference>
<evidence type="ECO:0000313" key="4">
    <source>
        <dbReference type="EMBL" id="KAF2238856.1"/>
    </source>
</evidence>
<dbReference type="PANTHER" id="PTHR13561:SF20">
    <property type="entry name" value="DNA TOPOISOMERASE 2-BINDING PROTEIN 1"/>
    <property type="match status" value="1"/>
</dbReference>
<dbReference type="InterPro" id="IPR001357">
    <property type="entry name" value="BRCT_dom"/>
</dbReference>
<feature type="compositionally biased region" description="Basic and acidic residues" evidence="2">
    <location>
        <begin position="291"/>
        <end position="312"/>
    </location>
</feature>
<feature type="region of interest" description="Disordered" evidence="2">
    <location>
        <begin position="246"/>
        <end position="354"/>
    </location>
</feature>
<feature type="region of interest" description="Disordered" evidence="2">
    <location>
        <begin position="550"/>
        <end position="603"/>
    </location>
</feature>
<dbReference type="GO" id="GO:0033314">
    <property type="term" value="P:mitotic DNA replication checkpoint signaling"/>
    <property type="evidence" value="ECO:0007669"/>
    <property type="project" value="TreeGrafter"/>
</dbReference>
<dbReference type="SMART" id="SM00292">
    <property type="entry name" value="BRCT"/>
    <property type="match status" value="4"/>
</dbReference>
<dbReference type="GO" id="GO:0006270">
    <property type="term" value="P:DNA replication initiation"/>
    <property type="evidence" value="ECO:0007669"/>
    <property type="project" value="TreeGrafter"/>
</dbReference>
<dbReference type="SUPFAM" id="SSF52113">
    <property type="entry name" value="BRCT domain"/>
    <property type="match status" value="3"/>
</dbReference>
<organism evidence="4 5">
    <name type="scientific">Viridothelium virens</name>
    <name type="common">Speckled blister lichen</name>
    <name type="synonym">Trypethelium virens</name>
    <dbReference type="NCBI Taxonomy" id="1048519"/>
    <lineage>
        <taxon>Eukaryota</taxon>
        <taxon>Fungi</taxon>
        <taxon>Dikarya</taxon>
        <taxon>Ascomycota</taxon>
        <taxon>Pezizomycotina</taxon>
        <taxon>Dothideomycetes</taxon>
        <taxon>Dothideomycetes incertae sedis</taxon>
        <taxon>Trypetheliales</taxon>
        <taxon>Trypetheliaceae</taxon>
        <taxon>Viridothelium</taxon>
    </lineage>
</organism>
<feature type="compositionally biased region" description="Polar residues" evidence="2">
    <location>
        <begin position="709"/>
        <end position="721"/>
    </location>
</feature>
<feature type="compositionally biased region" description="Polar residues" evidence="2">
    <location>
        <begin position="806"/>
        <end position="815"/>
    </location>
</feature>
<keyword evidence="5" id="KW-1185">Reference proteome</keyword>
<feature type="domain" description="BRCT" evidence="3">
    <location>
        <begin position="460"/>
        <end position="551"/>
    </location>
</feature>
<evidence type="ECO:0000256" key="2">
    <source>
        <dbReference type="SAM" id="MobiDB-lite"/>
    </source>
</evidence>